<gene>
    <name evidence="8" type="ORF">Cni_G09171</name>
</gene>
<proteinExistence type="predicted"/>
<evidence type="ECO:0000256" key="2">
    <source>
        <dbReference type="ARBA" id="ARBA00023015"/>
    </source>
</evidence>
<keyword evidence="2" id="KW-0805">Transcription regulation</keyword>
<evidence type="ECO:0000259" key="7">
    <source>
        <dbReference type="PROSITE" id="PS50811"/>
    </source>
</evidence>
<dbReference type="InterPro" id="IPR044810">
    <property type="entry name" value="WRKY_plant"/>
</dbReference>
<dbReference type="Proteomes" id="UP001327560">
    <property type="component" value="Chromosome 3"/>
</dbReference>
<dbReference type="PROSITE" id="PS50811">
    <property type="entry name" value="WRKY"/>
    <property type="match status" value="1"/>
</dbReference>
<dbReference type="InterPro" id="IPR036576">
    <property type="entry name" value="WRKY_dom_sf"/>
</dbReference>
<dbReference type="InterPro" id="IPR003657">
    <property type="entry name" value="WRKY_dom"/>
</dbReference>
<accession>A0AAQ3K437</accession>
<evidence type="ECO:0000256" key="4">
    <source>
        <dbReference type="ARBA" id="ARBA00023163"/>
    </source>
</evidence>
<reference evidence="8 9" key="1">
    <citation type="submission" date="2023-10" db="EMBL/GenBank/DDBJ databases">
        <title>Chromosome-scale genome assembly provides insights into flower coloration mechanisms of Canna indica.</title>
        <authorList>
            <person name="Li C."/>
        </authorList>
    </citation>
    <scope>NUCLEOTIDE SEQUENCE [LARGE SCALE GENOMIC DNA]</scope>
    <source>
        <tissue evidence="8">Flower</tissue>
    </source>
</reference>
<dbReference type="Gene3D" id="2.20.25.80">
    <property type="entry name" value="WRKY domain"/>
    <property type="match status" value="1"/>
</dbReference>
<keyword evidence="9" id="KW-1185">Reference proteome</keyword>
<name>A0AAQ3K437_9LILI</name>
<feature type="region of interest" description="Disordered" evidence="6">
    <location>
        <begin position="1"/>
        <end position="90"/>
    </location>
</feature>
<protein>
    <recommendedName>
        <fullName evidence="7">WRKY domain-containing protein</fullName>
    </recommendedName>
</protein>
<evidence type="ECO:0000256" key="6">
    <source>
        <dbReference type="SAM" id="MobiDB-lite"/>
    </source>
</evidence>
<keyword evidence="5" id="KW-0539">Nucleus</keyword>
<feature type="domain" description="WRKY" evidence="7">
    <location>
        <begin position="255"/>
        <end position="317"/>
    </location>
</feature>
<keyword evidence="4" id="KW-0804">Transcription</keyword>
<dbReference type="FunFam" id="2.20.25.80:FF:000002">
    <property type="entry name" value="probable WRKY transcription factor 31"/>
    <property type="match status" value="1"/>
</dbReference>
<feature type="compositionally biased region" description="Basic and acidic residues" evidence="6">
    <location>
        <begin position="73"/>
        <end position="90"/>
    </location>
</feature>
<evidence type="ECO:0000256" key="1">
    <source>
        <dbReference type="ARBA" id="ARBA00004123"/>
    </source>
</evidence>
<comment type="subcellular location">
    <subcellularLocation>
        <location evidence="1">Nucleus</location>
    </subcellularLocation>
</comment>
<evidence type="ECO:0000256" key="3">
    <source>
        <dbReference type="ARBA" id="ARBA00023125"/>
    </source>
</evidence>
<dbReference type="GO" id="GO:0003700">
    <property type="term" value="F:DNA-binding transcription factor activity"/>
    <property type="evidence" value="ECO:0007669"/>
    <property type="project" value="InterPro"/>
</dbReference>
<sequence>MVLLKKKKKKRRMHTDLSLETPDHDHEDYKTIQEGDDRGVDDDQNKEVDEEEEEEKEKEAAAEEGSEAVLSLNEKENQKEDKDKISHEKPIEDEFCMLQAEIDRMKEENRVLRGVIDSTLNDFYELQMKFTEIQQKDQPKLIIRAIYQAFLSLGGESSNELFKRVDKSREIEEPLMAADDKELSLSLSLKTYADPHEGEDASCDEGKGTGLTSWAPVEAKLQGAGNLTSVTSQSINPATRKTRVSVRARCTGPTMNDGCQWRKYGQKVAKGNPCPRAYYRCTVAPGCPVRKQVVQRCLEDMSILVTTYEGTHNHPLPVGATAMASTATATANFMLLNEANSSSTINVEDGIPNRAPLSSFLRPYLVKTNPPLSAVSSFTSSAGYSSNPFGAKFP</sequence>
<dbReference type="PANTHER" id="PTHR31429:SF54">
    <property type="entry name" value="WRKY TRANSCRIPTION FACTOR 9-RELATED"/>
    <property type="match status" value="1"/>
</dbReference>
<keyword evidence="3" id="KW-0238">DNA-binding</keyword>
<feature type="compositionally biased region" description="Basic and acidic residues" evidence="6">
    <location>
        <begin position="14"/>
        <end position="47"/>
    </location>
</feature>
<evidence type="ECO:0000256" key="5">
    <source>
        <dbReference type="ARBA" id="ARBA00023242"/>
    </source>
</evidence>
<dbReference type="AlphaFoldDB" id="A0AAQ3K437"/>
<dbReference type="PANTHER" id="PTHR31429">
    <property type="entry name" value="WRKY TRANSCRIPTION FACTOR 36-RELATED"/>
    <property type="match status" value="1"/>
</dbReference>
<dbReference type="EMBL" id="CP136892">
    <property type="protein sequence ID" value="WOL00458.1"/>
    <property type="molecule type" value="Genomic_DNA"/>
</dbReference>
<dbReference type="GO" id="GO:0005634">
    <property type="term" value="C:nucleus"/>
    <property type="evidence" value="ECO:0007669"/>
    <property type="project" value="UniProtKB-SubCell"/>
</dbReference>
<dbReference type="Pfam" id="PF03106">
    <property type="entry name" value="WRKY"/>
    <property type="match status" value="1"/>
</dbReference>
<feature type="compositionally biased region" description="Basic residues" evidence="6">
    <location>
        <begin position="1"/>
        <end position="13"/>
    </location>
</feature>
<dbReference type="GO" id="GO:0043565">
    <property type="term" value="F:sequence-specific DNA binding"/>
    <property type="evidence" value="ECO:0007669"/>
    <property type="project" value="InterPro"/>
</dbReference>
<evidence type="ECO:0000313" key="9">
    <source>
        <dbReference type="Proteomes" id="UP001327560"/>
    </source>
</evidence>
<dbReference type="SMART" id="SM00774">
    <property type="entry name" value="WRKY"/>
    <property type="match status" value="1"/>
</dbReference>
<feature type="compositionally biased region" description="Acidic residues" evidence="6">
    <location>
        <begin position="48"/>
        <end position="66"/>
    </location>
</feature>
<organism evidence="8 9">
    <name type="scientific">Canna indica</name>
    <name type="common">Indian-shot</name>
    <dbReference type="NCBI Taxonomy" id="4628"/>
    <lineage>
        <taxon>Eukaryota</taxon>
        <taxon>Viridiplantae</taxon>
        <taxon>Streptophyta</taxon>
        <taxon>Embryophyta</taxon>
        <taxon>Tracheophyta</taxon>
        <taxon>Spermatophyta</taxon>
        <taxon>Magnoliopsida</taxon>
        <taxon>Liliopsida</taxon>
        <taxon>Zingiberales</taxon>
        <taxon>Cannaceae</taxon>
        <taxon>Canna</taxon>
    </lineage>
</organism>
<dbReference type="SUPFAM" id="SSF118290">
    <property type="entry name" value="WRKY DNA-binding domain"/>
    <property type="match status" value="1"/>
</dbReference>
<evidence type="ECO:0000313" key="8">
    <source>
        <dbReference type="EMBL" id="WOL00458.1"/>
    </source>
</evidence>